<keyword evidence="2 4" id="KW-0472">Membrane</keyword>
<evidence type="ECO:0000256" key="4">
    <source>
        <dbReference type="SAM" id="Phobius"/>
    </source>
</evidence>
<accession>A0A8J3VYM6</accession>
<keyword evidence="6" id="KW-1185">Reference proteome</keyword>
<dbReference type="AlphaFoldDB" id="A0A8J3VYM6"/>
<gene>
    <name evidence="5" type="ORF">Mth01_18700</name>
</gene>
<sequence>MARPAGEQRDHRDHRDHREQGVAGMRRRVPIIGLVVLVALLSGTVFQVRASRGAARDAAEARQEAVRAAAAHAMSLLSLNHRTIDEDMKRVLVTSTGREHERYADGRAALRAATLKNKVVQTGVLRASALESAQAGKAQVLIVADAVIHWEDGKKSAPEERFFRWRMTVTEVSGRWLVSDSELVP</sequence>
<feature type="region of interest" description="Disordered" evidence="3">
    <location>
        <begin position="1"/>
        <end position="22"/>
    </location>
</feature>
<comment type="caution">
    <text evidence="5">The sequence shown here is derived from an EMBL/GenBank/DDBJ whole genome shotgun (WGS) entry which is preliminary data.</text>
</comment>
<feature type="compositionally biased region" description="Basic and acidic residues" evidence="3">
    <location>
        <begin position="1"/>
        <end position="20"/>
    </location>
</feature>
<dbReference type="PANTHER" id="PTHR37042:SF4">
    <property type="entry name" value="OUTER MEMBRANE PROTEIN RV1973"/>
    <property type="match status" value="1"/>
</dbReference>
<dbReference type="GO" id="GO:0016020">
    <property type="term" value="C:membrane"/>
    <property type="evidence" value="ECO:0007669"/>
    <property type="project" value="UniProtKB-SubCell"/>
</dbReference>
<evidence type="ECO:0000313" key="5">
    <source>
        <dbReference type="EMBL" id="GIH69617.1"/>
    </source>
</evidence>
<evidence type="ECO:0000313" key="6">
    <source>
        <dbReference type="Proteomes" id="UP000610966"/>
    </source>
</evidence>
<feature type="transmembrane region" description="Helical" evidence="4">
    <location>
        <begin position="29"/>
        <end position="48"/>
    </location>
</feature>
<keyword evidence="4" id="KW-0812">Transmembrane</keyword>
<proteinExistence type="predicted"/>
<protein>
    <recommendedName>
        <fullName evidence="7">Mce-associated membrane protein</fullName>
    </recommendedName>
</protein>
<evidence type="ECO:0008006" key="7">
    <source>
        <dbReference type="Google" id="ProtNLM"/>
    </source>
</evidence>
<dbReference type="PANTHER" id="PTHR37042">
    <property type="entry name" value="OUTER MEMBRANE PROTEIN RV1973"/>
    <property type="match status" value="1"/>
</dbReference>
<keyword evidence="4" id="KW-1133">Transmembrane helix</keyword>
<evidence type="ECO:0000256" key="3">
    <source>
        <dbReference type="SAM" id="MobiDB-lite"/>
    </source>
</evidence>
<dbReference type="EMBL" id="BOOG01000016">
    <property type="protein sequence ID" value="GIH69617.1"/>
    <property type="molecule type" value="Genomic_DNA"/>
</dbReference>
<reference evidence="5" key="1">
    <citation type="submission" date="2021-01" db="EMBL/GenBank/DDBJ databases">
        <title>Whole genome shotgun sequence of Sphaerimonospora thailandensis NBRC 107569.</title>
        <authorList>
            <person name="Komaki H."/>
            <person name="Tamura T."/>
        </authorList>
    </citation>
    <scope>NUCLEOTIDE SEQUENCE</scope>
    <source>
        <strain evidence="5">NBRC 107569</strain>
    </source>
</reference>
<comment type="subcellular location">
    <subcellularLocation>
        <location evidence="1">Membrane</location>
    </subcellularLocation>
</comment>
<name>A0A8J3VYM6_9ACTN</name>
<dbReference type="Proteomes" id="UP000610966">
    <property type="component" value="Unassembled WGS sequence"/>
</dbReference>
<evidence type="ECO:0000256" key="2">
    <source>
        <dbReference type="ARBA" id="ARBA00023136"/>
    </source>
</evidence>
<organism evidence="5 6">
    <name type="scientific">Sphaerimonospora thailandensis</name>
    <dbReference type="NCBI Taxonomy" id="795644"/>
    <lineage>
        <taxon>Bacteria</taxon>
        <taxon>Bacillati</taxon>
        <taxon>Actinomycetota</taxon>
        <taxon>Actinomycetes</taxon>
        <taxon>Streptosporangiales</taxon>
        <taxon>Streptosporangiaceae</taxon>
        <taxon>Sphaerimonospora</taxon>
    </lineage>
</organism>
<evidence type="ECO:0000256" key="1">
    <source>
        <dbReference type="ARBA" id="ARBA00004370"/>
    </source>
</evidence>